<keyword evidence="5" id="KW-0249">Electron transport</keyword>
<dbReference type="PANTHER" id="PTHR43034">
    <property type="entry name" value="ION-TRANSLOCATING OXIDOREDUCTASE COMPLEX SUBUNIT C"/>
    <property type="match status" value="1"/>
</dbReference>
<dbReference type="Pfam" id="PF01512">
    <property type="entry name" value="Complex1_51K"/>
    <property type="match status" value="1"/>
</dbReference>
<sequence length="451" mass="49374">MGKKIVELARQAGVVGAGGAGFPTHVKLNAQVEYLVVNGAECEPLITVDQVLILKYAARLAAMLERVRFELGAKEAIIGIKAKHKEVIAEAERVVAEYEDLRVKPLGDFYPAGDEYVLVFETTGRQIPQGGIPLECGVVVINVETLWNLAEAEEGRPVSQKWVTVAGAVANPGTYFVPLGVSTEEMLELAGGPTITKFAVINGGPMMGKLVRDLKEPVTKTTKGLLVLPETNPVIVNHFRPLTAILRQAQSMCCQCHMCTDLCPRNLLGYHINPNSTILSASYSWLVKGAPLAEALLCSECGACDMYACTMGLSPRRVNQMLKGELSRQGVKNPYKGQEATVSKWRPYRRIPTKRLLSRLCLTEYRSPVEIRSMQYHPKRVELMLKQHVGAPAAPVVAQDDWVEAGELIAKIPTENALGSNLYASISGRITKVLDDRICIDAKENSEVINR</sequence>
<proteinExistence type="predicted"/>
<evidence type="ECO:0000256" key="1">
    <source>
        <dbReference type="ARBA" id="ARBA00022448"/>
    </source>
</evidence>
<dbReference type="Gene3D" id="3.10.20.600">
    <property type="match status" value="1"/>
</dbReference>
<keyword evidence="6" id="KW-0408">Iron</keyword>
<dbReference type="Pfam" id="PF13375">
    <property type="entry name" value="RnfC_N"/>
    <property type="match status" value="1"/>
</dbReference>
<dbReference type="InterPro" id="IPR010208">
    <property type="entry name" value="Ion_transpt_RnfC/RsxC"/>
</dbReference>
<comment type="caution">
    <text evidence="11">The sequence shown here is derived from an EMBL/GenBank/DDBJ whole genome shotgun (WGS) entry which is preliminary data.</text>
</comment>
<dbReference type="SUPFAM" id="SSF142984">
    <property type="entry name" value="Nqo1 middle domain-like"/>
    <property type="match status" value="1"/>
</dbReference>
<evidence type="ECO:0000259" key="9">
    <source>
        <dbReference type="Pfam" id="PF10531"/>
    </source>
</evidence>
<dbReference type="Pfam" id="PF10531">
    <property type="entry name" value="SLBB"/>
    <property type="match status" value="1"/>
</dbReference>
<dbReference type="PIRSF" id="PIRSF036408">
    <property type="entry name" value="PduS_prd"/>
    <property type="match status" value="1"/>
</dbReference>
<evidence type="ECO:0000256" key="2">
    <source>
        <dbReference type="ARBA" id="ARBA00022485"/>
    </source>
</evidence>
<keyword evidence="3" id="KW-0479">Metal-binding</keyword>
<evidence type="ECO:0000313" key="11">
    <source>
        <dbReference type="EMBL" id="TEB05428.1"/>
    </source>
</evidence>
<dbReference type="InterPro" id="IPR019554">
    <property type="entry name" value="Soluble_ligand-bd"/>
</dbReference>
<feature type="domain" description="RnfC Barrel sandwich hybrid" evidence="10">
    <location>
        <begin position="371"/>
        <end position="446"/>
    </location>
</feature>
<dbReference type="Pfam" id="PF13534">
    <property type="entry name" value="Fer4_17"/>
    <property type="match status" value="1"/>
</dbReference>
<dbReference type="SUPFAM" id="SSF46548">
    <property type="entry name" value="alpha-helical ferredoxin"/>
    <property type="match status" value="1"/>
</dbReference>
<dbReference type="AlphaFoldDB" id="A0A4Y7R8Y5"/>
<evidence type="ECO:0000256" key="5">
    <source>
        <dbReference type="ARBA" id="ARBA00022982"/>
    </source>
</evidence>
<keyword evidence="7" id="KW-0411">Iron-sulfur</keyword>
<evidence type="ECO:0000259" key="10">
    <source>
        <dbReference type="Pfam" id="PF13375"/>
    </source>
</evidence>
<feature type="domain" description="Soluble ligand binding" evidence="9">
    <location>
        <begin position="163"/>
        <end position="208"/>
    </location>
</feature>
<evidence type="ECO:0000256" key="7">
    <source>
        <dbReference type="ARBA" id="ARBA00023014"/>
    </source>
</evidence>
<dbReference type="Gene3D" id="3.40.50.11540">
    <property type="entry name" value="NADH-ubiquinone oxidoreductase 51kDa subunit"/>
    <property type="match status" value="1"/>
</dbReference>
<keyword evidence="2" id="KW-0004">4Fe-4S</keyword>
<evidence type="ECO:0000256" key="6">
    <source>
        <dbReference type="ARBA" id="ARBA00023004"/>
    </source>
</evidence>
<dbReference type="GO" id="GO:0016020">
    <property type="term" value="C:membrane"/>
    <property type="evidence" value="ECO:0007669"/>
    <property type="project" value="InterPro"/>
</dbReference>
<dbReference type="InterPro" id="IPR011538">
    <property type="entry name" value="Nuo51_FMN-bd"/>
</dbReference>
<dbReference type="InterPro" id="IPR037225">
    <property type="entry name" value="Nuo51_FMN-bd_sf"/>
</dbReference>
<keyword evidence="12" id="KW-1185">Reference proteome</keyword>
<keyword evidence="1" id="KW-0813">Transport</keyword>
<dbReference type="Proteomes" id="UP000298324">
    <property type="component" value="Unassembled WGS sequence"/>
</dbReference>
<protein>
    <submittedName>
        <fullName evidence="11">Electron transport complex protein RnfC</fullName>
    </submittedName>
</protein>
<accession>A0A4Y7R8Y5</accession>
<dbReference type="GO" id="GO:0009055">
    <property type="term" value="F:electron transfer activity"/>
    <property type="evidence" value="ECO:0007669"/>
    <property type="project" value="InterPro"/>
</dbReference>
<dbReference type="GO" id="GO:0051539">
    <property type="term" value="F:4 iron, 4 sulfur cluster binding"/>
    <property type="evidence" value="ECO:0007669"/>
    <property type="project" value="UniProtKB-KW"/>
</dbReference>
<gene>
    <name evidence="11" type="primary">rnfC_2</name>
    <name evidence="11" type="ORF">Psch_02469</name>
</gene>
<evidence type="ECO:0000259" key="8">
    <source>
        <dbReference type="Pfam" id="PF01512"/>
    </source>
</evidence>
<organism evidence="11 12">
    <name type="scientific">Pelotomaculum schinkii</name>
    <dbReference type="NCBI Taxonomy" id="78350"/>
    <lineage>
        <taxon>Bacteria</taxon>
        <taxon>Bacillati</taxon>
        <taxon>Bacillota</taxon>
        <taxon>Clostridia</taxon>
        <taxon>Eubacteriales</taxon>
        <taxon>Desulfotomaculaceae</taxon>
        <taxon>Pelotomaculum</taxon>
    </lineage>
</organism>
<evidence type="ECO:0000256" key="3">
    <source>
        <dbReference type="ARBA" id="ARBA00022723"/>
    </source>
</evidence>
<dbReference type="EMBL" id="QFGA01000002">
    <property type="protein sequence ID" value="TEB05428.1"/>
    <property type="molecule type" value="Genomic_DNA"/>
</dbReference>
<name>A0A4Y7R8Y5_9FIRM</name>
<reference evidence="11 12" key="1">
    <citation type="journal article" date="2018" name="Environ. Microbiol.">
        <title>Novel energy conservation strategies and behaviour of Pelotomaculum schinkii driving syntrophic propionate catabolism.</title>
        <authorList>
            <person name="Hidalgo-Ahumada C.A.P."/>
            <person name="Nobu M.K."/>
            <person name="Narihiro T."/>
            <person name="Tamaki H."/>
            <person name="Liu W.T."/>
            <person name="Kamagata Y."/>
            <person name="Stams A.J.M."/>
            <person name="Imachi H."/>
            <person name="Sousa D.Z."/>
        </authorList>
    </citation>
    <scope>NUCLEOTIDE SEQUENCE [LARGE SCALE GENOMIC DNA]</scope>
    <source>
        <strain evidence="11 12">HH</strain>
    </source>
</reference>
<dbReference type="GO" id="GO:0046872">
    <property type="term" value="F:metal ion binding"/>
    <property type="evidence" value="ECO:0007669"/>
    <property type="project" value="UniProtKB-KW"/>
</dbReference>
<dbReference type="SUPFAM" id="SSF142019">
    <property type="entry name" value="Nqo1 FMN-binding domain-like"/>
    <property type="match status" value="1"/>
</dbReference>
<evidence type="ECO:0000256" key="4">
    <source>
        <dbReference type="ARBA" id="ARBA00022737"/>
    </source>
</evidence>
<feature type="domain" description="NADH-ubiquinone oxidoreductase 51kDa subunit FMN-binding" evidence="8">
    <location>
        <begin position="10"/>
        <end position="150"/>
    </location>
</feature>
<dbReference type="InterPro" id="IPR026902">
    <property type="entry name" value="RnfC_N"/>
</dbReference>
<dbReference type="PANTHER" id="PTHR43034:SF2">
    <property type="entry name" value="ION-TRANSLOCATING OXIDOREDUCTASE COMPLEX SUBUNIT C"/>
    <property type="match status" value="1"/>
</dbReference>
<evidence type="ECO:0000313" key="12">
    <source>
        <dbReference type="Proteomes" id="UP000298324"/>
    </source>
</evidence>
<keyword evidence="4" id="KW-0677">Repeat</keyword>
<dbReference type="InterPro" id="IPR017054">
    <property type="entry name" value="PduS"/>
</dbReference>